<organism evidence="2 3">
    <name type="scientific">Acrasis kona</name>
    <dbReference type="NCBI Taxonomy" id="1008807"/>
    <lineage>
        <taxon>Eukaryota</taxon>
        <taxon>Discoba</taxon>
        <taxon>Heterolobosea</taxon>
        <taxon>Tetramitia</taxon>
        <taxon>Eutetramitia</taxon>
        <taxon>Acrasidae</taxon>
        <taxon>Acrasis</taxon>
    </lineage>
</organism>
<sequence length="73" mass="8115">MSLDTTAPNSTKIATRALKNLTLEQVANVTKVILCTPASKKSAKVPNAPKKSRANHRRLDEKDLESVRRKLLF</sequence>
<feature type="compositionally biased region" description="Basic and acidic residues" evidence="1">
    <location>
        <begin position="57"/>
        <end position="73"/>
    </location>
</feature>
<keyword evidence="3" id="KW-1185">Reference proteome</keyword>
<accession>A0AAW2YSF3</accession>
<evidence type="ECO:0000256" key="1">
    <source>
        <dbReference type="SAM" id="MobiDB-lite"/>
    </source>
</evidence>
<comment type="caution">
    <text evidence="2">The sequence shown here is derived from an EMBL/GenBank/DDBJ whole genome shotgun (WGS) entry which is preliminary data.</text>
</comment>
<gene>
    <name evidence="2" type="ORF">AKO1_010912</name>
</gene>
<evidence type="ECO:0000313" key="3">
    <source>
        <dbReference type="Proteomes" id="UP001431209"/>
    </source>
</evidence>
<reference evidence="2 3" key="1">
    <citation type="submission" date="2024-03" db="EMBL/GenBank/DDBJ databases">
        <title>The Acrasis kona genome and developmental transcriptomes reveal deep origins of eukaryotic multicellular pathways.</title>
        <authorList>
            <person name="Sheikh S."/>
            <person name="Fu C.-J."/>
            <person name="Brown M.W."/>
            <person name="Baldauf S.L."/>
        </authorList>
    </citation>
    <scope>NUCLEOTIDE SEQUENCE [LARGE SCALE GENOMIC DNA]</scope>
    <source>
        <strain evidence="2 3">ATCC MYA-3509</strain>
    </source>
</reference>
<dbReference type="EMBL" id="JAOPGA020000623">
    <property type="protein sequence ID" value="KAL0480072.1"/>
    <property type="molecule type" value="Genomic_DNA"/>
</dbReference>
<dbReference type="Proteomes" id="UP001431209">
    <property type="component" value="Unassembled WGS sequence"/>
</dbReference>
<name>A0AAW2YSF3_9EUKA</name>
<proteinExistence type="predicted"/>
<evidence type="ECO:0000313" key="2">
    <source>
        <dbReference type="EMBL" id="KAL0480072.1"/>
    </source>
</evidence>
<feature type="region of interest" description="Disordered" evidence="1">
    <location>
        <begin position="38"/>
        <end position="73"/>
    </location>
</feature>
<dbReference type="AlphaFoldDB" id="A0AAW2YSF3"/>
<protein>
    <submittedName>
        <fullName evidence="2">Uncharacterized protein</fullName>
    </submittedName>
</protein>